<feature type="region of interest" description="Disordered" evidence="1">
    <location>
        <begin position="355"/>
        <end position="425"/>
    </location>
</feature>
<evidence type="ECO:0000313" key="3">
    <source>
        <dbReference type="Proteomes" id="UP001620295"/>
    </source>
</evidence>
<protein>
    <submittedName>
        <fullName evidence="2">Transposase</fullName>
    </submittedName>
</protein>
<accession>A0ABW8LTA4</accession>
<evidence type="ECO:0000256" key="1">
    <source>
        <dbReference type="SAM" id="MobiDB-lite"/>
    </source>
</evidence>
<sequence length="674" mass="73591">MIRLPLVVDDPATRHRVELLFAAMWQVKQALQRDARAVVDAYWSGEVRRASDPKAWRAELGMSRTGLERRASAHVERSVWLRDHVSKALAMHQADEVWAGVARHLHPDAAGWRAGRPRPGTWWEYTRIPGRARSHTKDRTWETFRLHGTLAGHLDTFRHPAFPGHITTLAQATALPPGTPVLAQPRRMPAPPRPTGRIPTGTADDRGRPRIRAASWYDHTGALAVVFAGGPSSRDGDLILPVRLPQGAGRWPYLAHYLDRPELWHKVDLVRRRDAAAPGGWTYEAHLLVLTPGYASPATRARREQAAALGRVGGVDGNVSNLAVVSFPATGDPTDGDVRADKITLTDAERHTLTVQRRKAKGRQRALDRSRRTTNPHQYGPSRRQHARDERRRIAGLPPRTTATPAGPRRTTTAGTPAQAYRRDQLSNSYRTLRARHAMGAAGEAEARDHRARRIAAAVVADHGPHLAIEDCDIRTWFRLWGRACTATTPGRLITALAAECQAAGGRLHRASTFTTALSQHCLCGARVPKSLRERVHHCDSAGGGCGLRGDRDLVSAALASFTALTDPDDPTTARLDHDRARAAQILFTPGLQEALSESTAPKSAPSGRTHAAAHGPGTHLPGQRASARRNAGTRAVATPDETRPATKRPKAHAGTTRPHPALPRTSIPIRDSS</sequence>
<dbReference type="Proteomes" id="UP001620295">
    <property type="component" value="Unassembled WGS sequence"/>
</dbReference>
<keyword evidence="3" id="KW-1185">Reference proteome</keyword>
<comment type="caution">
    <text evidence="2">The sequence shown here is derived from an EMBL/GenBank/DDBJ whole genome shotgun (WGS) entry which is preliminary data.</text>
</comment>
<name>A0ABW8LTA4_9ACTN</name>
<evidence type="ECO:0000313" key="2">
    <source>
        <dbReference type="EMBL" id="MFK4268254.1"/>
    </source>
</evidence>
<feature type="compositionally biased region" description="Low complexity" evidence="1">
    <location>
        <begin position="395"/>
        <end position="418"/>
    </location>
</feature>
<dbReference type="EMBL" id="JBJDQH010000008">
    <property type="protein sequence ID" value="MFK4268254.1"/>
    <property type="molecule type" value="Genomic_DNA"/>
</dbReference>
<feature type="region of interest" description="Disordered" evidence="1">
    <location>
        <begin position="590"/>
        <end position="674"/>
    </location>
</feature>
<feature type="region of interest" description="Disordered" evidence="1">
    <location>
        <begin position="182"/>
        <end position="207"/>
    </location>
</feature>
<dbReference type="RefSeq" id="WP_358705877.1">
    <property type="nucleotide sequence ID" value="NZ_JBFACG010000027.1"/>
</dbReference>
<proteinExistence type="predicted"/>
<gene>
    <name evidence="2" type="ORF">ACI2L5_25400</name>
</gene>
<organism evidence="2 3">
    <name type="scientific">Streptomyces milbemycinicus</name>
    <dbReference type="NCBI Taxonomy" id="476552"/>
    <lineage>
        <taxon>Bacteria</taxon>
        <taxon>Bacillati</taxon>
        <taxon>Actinomycetota</taxon>
        <taxon>Actinomycetes</taxon>
        <taxon>Kitasatosporales</taxon>
        <taxon>Streptomycetaceae</taxon>
        <taxon>Streptomyces</taxon>
    </lineage>
</organism>
<reference evidence="2 3" key="1">
    <citation type="submission" date="2024-11" db="EMBL/GenBank/DDBJ databases">
        <title>The Natural Products Discovery Center: Release of the First 8490 Sequenced Strains for Exploring Actinobacteria Biosynthetic Diversity.</title>
        <authorList>
            <person name="Kalkreuter E."/>
            <person name="Kautsar S.A."/>
            <person name="Yang D."/>
            <person name="Bader C.D."/>
            <person name="Teijaro C.N."/>
            <person name="Fluegel L."/>
            <person name="Davis C.M."/>
            <person name="Simpson J.R."/>
            <person name="Lauterbach L."/>
            <person name="Steele A.D."/>
            <person name="Gui C."/>
            <person name="Meng S."/>
            <person name="Li G."/>
            <person name="Viehrig K."/>
            <person name="Ye F."/>
            <person name="Su P."/>
            <person name="Kiefer A.F."/>
            <person name="Nichols A."/>
            <person name="Cepeda A.J."/>
            <person name="Yan W."/>
            <person name="Fan B."/>
            <person name="Jiang Y."/>
            <person name="Adhikari A."/>
            <person name="Zheng C.-J."/>
            <person name="Schuster L."/>
            <person name="Cowan T.M."/>
            <person name="Smanski M.J."/>
            <person name="Chevrette M.G."/>
            <person name="De Carvalho L.P.S."/>
            <person name="Shen B."/>
        </authorList>
    </citation>
    <scope>NUCLEOTIDE SEQUENCE [LARGE SCALE GENOMIC DNA]</scope>
    <source>
        <strain evidence="2 3">NPDC020863</strain>
    </source>
</reference>